<comment type="function">
    <text evidence="3">Key component of the cytosolic iron-sulfur protein assembly (CIA) complex, a multiprotein complex that mediates the incorporation of iron-sulfur cluster into extramitochondrial Fe/S proteins. As a CIA complex component, interacts specifically with CIAO2A or CIAO2B and MMS19 to assist different branches of iron-sulfur protein assembly, depending of its interactors. The complex CIAO1:CIAO2B:MMS19 binds to and facilitates the assembly of most cytosolic-nuclear Fe/S proteins. CIAO1:CIAO2A specifically matures ACO1 and stabilizes IREB2. Seems to specifically modulate the transactivation activity of WT1. As part of the mitotic spindle-associated MMXD complex it may play a role in chromosome segregation.</text>
</comment>
<dbReference type="SUPFAM" id="SSF50978">
    <property type="entry name" value="WD40 repeat-like"/>
    <property type="match status" value="1"/>
</dbReference>
<dbReference type="CDD" id="cd00200">
    <property type="entry name" value="WD40"/>
    <property type="match status" value="1"/>
</dbReference>
<dbReference type="SMART" id="SM00320">
    <property type="entry name" value="WD40"/>
    <property type="match status" value="7"/>
</dbReference>
<evidence type="ECO:0000313" key="6">
    <source>
        <dbReference type="EnsemblMetazoa" id="Aqu2.1.22986_001"/>
    </source>
</evidence>
<dbReference type="InterPro" id="IPR028608">
    <property type="entry name" value="CIAO1/Cia1"/>
</dbReference>
<dbReference type="PANTHER" id="PTHR19920:SF0">
    <property type="entry name" value="CYTOSOLIC IRON-SULFUR PROTEIN ASSEMBLY PROTEIN CIAO1-RELATED"/>
    <property type="match status" value="1"/>
</dbReference>
<comment type="function">
    <text evidence="4">Essential component of the cytosolic iron-sulfur (Fe/S) protein assembly machinery. Required for the maturation of extramitochondrial Fe/S proteins.</text>
</comment>
<feature type="repeat" description="WD" evidence="5">
    <location>
        <begin position="100"/>
        <end position="133"/>
    </location>
</feature>
<dbReference type="InterPro" id="IPR036322">
    <property type="entry name" value="WD40_repeat_dom_sf"/>
</dbReference>
<dbReference type="GO" id="GO:0097361">
    <property type="term" value="C:cytosolic [4Fe-4S] assembly targeting complex"/>
    <property type="evidence" value="ECO:0007669"/>
    <property type="project" value="InterPro"/>
</dbReference>
<evidence type="ECO:0000256" key="2">
    <source>
        <dbReference type="ARBA" id="ARBA00022737"/>
    </source>
</evidence>
<dbReference type="OrthoDB" id="284782at2759"/>
<keyword evidence="1 5" id="KW-0853">WD repeat</keyword>
<dbReference type="PANTHER" id="PTHR19920">
    <property type="entry name" value="WD40 PROTEIN CIAO1"/>
    <property type="match status" value="1"/>
</dbReference>
<dbReference type="InParanoid" id="A0A1X7U698"/>
<feature type="repeat" description="WD" evidence="5">
    <location>
        <begin position="190"/>
        <end position="221"/>
    </location>
</feature>
<dbReference type="PROSITE" id="PS00678">
    <property type="entry name" value="WD_REPEATS_1"/>
    <property type="match status" value="1"/>
</dbReference>
<dbReference type="Proteomes" id="UP000007879">
    <property type="component" value="Unassembled WGS sequence"/>
</dbReference>
<dbReference type="InterPro" id="IPR001680">
    <property type="entry name" value="WD40_rpt"/>
</dbReference>
<name>A0A1X7U698_AMPQE</name>
<dbReference type="PROSITE" id="PS50082">
    <property type="entry name" value="WD_REPEATS_2"/>
    <property type="match status" value="6"/>
</dbReference>
<dbReference type="Pfam" id="PF00400">
    <property type="entry name" value="WD40"/>
    <property type="match status" value="7"/>
</dbReference>
<gene>
    <name evidence="6" type="primary">100636922</name>
</gene>
<dbReference type="Gene3D" id="2.130.10.10">
    <property type="entry name" value="YVTN repeat-like/Quinoprotein amine dehydrogenase"/>
    <property type="match status" value="1"/>
</dbReference>
<dbReference type="GO" id="GO:0016226">
    <property type="term" value="P:iron-sulfur cluster assembly"/>
    <property type="evidence" value="ECO:0007669"/>
    <property type="project" value="UniProtKB-UniRule"/>
</dbReference>
<sequence>MEISKLEIVATLEGHQDRVWCVAWNPTGTLLASASGDKNIRIWGKEGESWVCKTVLTDGHDKTIRSVGWSPCGHMLAAASFDGTVSIWDKRQDFQCKSVLEGHENEVKSVVWSQSGSFLATCGRDKSVWVWEVLSDGEEFECSGVLLHHTQDVKTVRWHPHEDVLVSASYDDTIRVYKEEDDDWSCTCTMEGHTSTVWGVAFDESGNRLASCSDDKTIKIWRSYKPGNNEGIPTPDGETVWKCSCTLGGHHTRSIYTIDWSKCSGLLAAGGGDDTIRIYREDPGSDPNQSNFSLLWQQEKAHSTDVNCISWHPKDPQLMASCSDDRTIKIWRIIIQ</sequence>
<dbReference type="FunFam" id="2.130.10.10:FF:000136">
    <property type="entry name" value="Probable cytosolic iron-sulfur protein assembly protein CIAO1"/>
    <property type="match status" value="1"/>
</dbReference>
<keyword evidence="7" id="KW-1185">Reference proteome</keyword>
<reference evidence="6" key="2">
    <citation type="submission" date="2017-05" db="UniProtKB">
        <authorList>
            <consortium name="EnsemblMetazoa"/>
        </authorList>
    </citation>
    <scope>IDENTIFICATION</scope>
</reference>
<accession>A0A1X7U698</accession>
<dbReference type="InterPro" id="IPR020472">
    <property type="entry name" value="WD40_PAC1"/>
</dbReference>
<dbReference type="InterPro" id="IPR019775">
    <property type="entry name" value="WD40_repeat_CS"/>
</dbReference>
<proteinExistence type="inferred from homology"/>
<dbReference type="KEGG" id="aqu:100636922"/>
<evidence type="ECO:0000256" key="5">
    <source>
        <dbReference type="PROSITE-ProRule" id="PRU00221"/>
    </source>
</evidence>
<organism evidence="6">
    <name type="scientific">Amphimedon queenslandica</name>
    <name type="common">Sponge</name>
    <dbReference type="NCBI Taxonomy" id="400682"/>
    <lineage>
        <taxon>Eukaryota</taxon>
        <taxon>Metazoa</taxon>
        <taxon>Porifera</taxon>
        <taxon>Demospongiae</taxon>
        <taxon>Heteroscleromorpha</taxon>
        <taxon>Haplosclerida</taxon>
        <taxon>Niphatidae</taxon>
        <taxon>Amphimedon</taxon>
    </lineage>
</organism>
<protein>
    <recommendedName>
        <fullName evidence="4">Probable cytosolic iron-sulfur protein assembly protein CIAO1 homolog</fullName>
    </recommendedName>
</protein>
<dbReference type="PROSITE" id="PS50294">
    <property type="entry name" value="WD_REPEATS_REGION"/>
    <property type="match status" value="6"/>
</dbReference>
<evidence type="ECO:0000313" key="7">
    <source>
        <dbReference type="Proteomes" id="UP000007879"/>
    </source>
</evidence>
<keyword evidence="2" id="KW-0677">Repeat</keyword>
<dbReference type="InterPro" id="IPR015943">
    <property type="entry name" value="WD40/YVTN_repeat-like_dom_sf"/>
</dbReference>
<dbReference type="STRING" id="400682.A0A1X7U698"/>
<feature type="repeat" description="WD" evidence="5">
    <location>
        <begin position="299"/>
        <end position="336"/>
    </location>
</feature>
<dbReference type="HAMAP" id="MF_03037">
    <property type="entry name" value="ciao1"/>
    <property type="match status" value="1"/>
</dbReference>
<feature type="repeat" description="WD" evidence="5">
    <location>
        <begin position="146"/>
        <end position="178"/>
    </location>
</feature>
<evidence type="ECO:0000256" key="3">
    <source>
        <dbReference type="ARBA" id="ARBA00060126"/>
    </source>
</evidence>
<dbReference type="PRINTS" id="PR00320">
    <property type="entry name" value="GPROTEINBRPT"/>
</dbReference>
<dbReference type="EnsemblMetazoa" id="XM_020000464.1">
    <property type="protein sequence ID" value="XP_019856023.1"/>
    <property type="gene ID" value="LOC100636922"/>
</dbReference>
<evidence type="ECO:0000256" key="1">
    <source>
        <dbReference type="ARBA" id="ARBA00022574"/>
    </source>
</evidence>
<feature type="repeat" description="WD" evidence="5">
    <location>
        <begin position="12"/>
        <end position="43"/>
    </location>
</feature>
<dbReference type="AlphaFoldDB" id="A0A1X7U698"/>
<feature type="repeat" description="WD" evidence="5">
    <location>
        <begin position="57"/>
        <end position="89"/>
    </location>
</feature>
<reference evidence="7" key="1">
    <citation type="journal article" date="2010" name="Nature">
        <title>The Amphimedon queenslandica genome and the evolution of animal complexity.</title>
        <authorList>
            <person name="Srivastava M."/>
            <person name="Simakov O."/>
            <person name="Chapman J."/>
            <person name="Fahey B."/>
            <person name="Gauthier M.E."/>
            <person name="Mitros T."/>
            <person name="Richards G.S."/>
            <person name="Conaco C."/>
            <person name="Dacre M."/>
            <person name="Hellsten U."/>
            <person name="Larroux C."/>
            <person name="Putnam N.H."/>
            <person name="Stanke M."/>
            <person name="Adamska M."/>
            <person name="Darling A."/>
            <person name="Degnan S.M."/>
            <person name="Oakley T.H."/>
            <person name="Plachetzki D.C."/>
            <person name="Zhai Y."/>
            <person name="Adamski M."/>
            <person name="Calcino A."/>
            <person name="Cummins S.F."/>
            <person name="Goodstein D.M."/>
            <person name="Harris C."/>
            <person name="Jackson D.J."/>
            <person name="Leys S.P."/>
            <person name="Shu S."/>
            <person name="Woodcroft B.J."/>
            <person name="Vervoort M."/>
            <person name="Kosik K.S."/>
            <person name="Manning G."/>
            <person name="Degnan B.M."/>
            <person name="Rokhsar D.S."/>
        </authorList>
    </citation>
    <scope>NUCLEOTIDE SEQUENCE [LARGE SCALE GENOMIC DNA]</scope>
</reference>
<evidence type="ECO:0000256" key="4">
    <source>
        <dbReference type="HAMAP-Rule" id="MF_03037"/>
    </source>
</evidence>
<dbReference type="EnsemblMetazoa" id="Aqu2.1.22986_001">
    <property type="protein sequence ID" value="Aqu2.1.22986_001"/>
    <property type="gene ID" value="Aqu2.1.22986"/>
</dbReference>
<comment type="similarity">
    <text evidence="4">Belongs to the WD repeat CIA1 family.</text>
</comment>